<keyword evidence="3 4" id="KW-0456">Lyase</keyword>
<dbReference type="Gene3D" id="3.40.190.10">
    <property type="entry name" value="Periplasmic binding protein-like II"/>
    <property type="match status" value="2"/>
</dbReference>
<organism evidence="5 6">
    <name type="scientific">Halalkalibacter alkalisediminis</name>
    <dbReference type="NCBI Taxonomy" id="935616"/>
    <lineage>
        <taxon>Bacteria</taxon>
        <taxon>Bacillati</taxon>
        <taxon>Bacillota</taxon>
        <taxon>Bacilli</taxon>
        <taxon>Bacillales</taxon>
        <taxon>Bacillaceae</taxon>
        <taxon>Halalkalibacter</taxon>
    </lineage>
</organism>
<accession>A0ABV6NIA6</accession>
<dbReference type="EC" id="4.2.1.151" evidence="4"/>
<comment type="caution">
    <text evidence="5">The sequence shown here is derived from an EMBL/GenBank/DDBJ whole genome shotgun (WGS) entry which is preliminary data.</text>
</comment>
<reference evidence="5 6" key="1">
    <citation type="submission" date="2024-09" db="EMBL/GenBank/DDBJ databases">
        <authorList>
            <person name="Sun Q."/>
            <person name="Mori K."/>
        </authorList>
    </citation>
    <scope>NUCLEOTIDE SEQUENCE [LARGE SCALE GENOMIC DNA]</scope>
    <source>
        <strain evidence="5 6">NCAIM B.02301</strain>
    </source>
</reference>
<dbReference type="Proteomes" id="UP001589833">
    <property type="component" value="Unassembled WGS sequence"/>
</dbReference>
<gene>
    <name evidence="4" type="primary">mqnA</name>
    <name evidence="5" type="ORF">ACFFH4_12535</name>
</gene>
<evidence type="ECO:0000313" key="5">
    <source>
        <dbReference type="EMBL" id="MFC0559878.1"/>
    </source>
</evidence>
<comment type="pathway">
    <text evidence="1 4">Quinol/quinone metabolism; menaquinone biosynthesis.</text>
</comment>
<evidence type="ECO:0000256" key="3">
    <source>
        <dbReference type="ARBA" id="ARBA00023239"/>
    </source>
</evidence>
<keyword evidence="6" id="KW-1185">Reference proteome</keyword>
<dbReference type="PANTHER" id="PTHR37690:SF1">
    <property type="entry name" value="CHORISMATE DEHYDRATASE"/>
    <property type="match status" value="1"/>
</dbReference>
<evidence type="ECO:0000256" key="1">
    <source>
        <dbReference type="ARBA" id="ARBA00004863"/>
    </source>
</evidence>
<keyword evidence="2 4" id="KW-0474">Menaquinone biosynthesis</keyword>
<proteinExistence type="inferred from homology"/>
<dbReference type="InterPro" id="IPR003773">
    <property type="entry name" value="Menaquinone_biosynth"/>
</dbReference>
<evidence type="ECO:0000256" key="4">
    <source>
        <dbReference type="HAMAP-Rule" id="MF_00995"/>
    </source>
</evidence>
<protein>
    <recommendedName>
        <fullName evidence="4">Chorismate dehydratase</fullName>
        <ecNumber evidence="4">4.2.1.151</ecNumber>
    </recommendedName>
    <alternativeName>
        <fullName evidence="4">Menaquinone biosynthetic enzyme MqnA</fullName>
    </alternativeName>
</protein>
<sequence length="283" mass="32084">MSVIIGEISYTNILPFFYYLDRDKLQRQQCSFVPQVPAQLNQAMAAGKIDVGGISSFAYAENSTHFTLLPNLSVTSYGPVGSIFLFSKKPLQQLGGAKIALTSSSATSVNLLKVVLEHFYSLEVSYTTMTPDLKKMLVEHDACLLIGDDAILAKHEVGKSYYCYDLGDIWYKHTGLPMTFAVFAVRNETLNEHPSLIGAVYRSFLESKKMSETNQYELMIDDILKTHGGEKKFWDMYFQNLCNDFGEQEQKGLDYFYELLFQMGYLPNQVKTLNIWDAARIVE</sequence>
<dbReference type="HAMAP" id="MF_00995">
    <property type="entry name" value="MqnA"/>
    <property type="match status" value="1"/>
</dbReference>
<dbReference type="RefSeq" id="WP_273840788.1">
    <property type="nucleotide sequence ID" value="NZ_JAQQWT010000002.1"/>
</dbReference>
<dbReference type="CDD" id="cd13634">
    <property type="entry name" value="PBP2_Sco4506"/>
    <property type="match status" value="1"/>
</dbReference>
<evidence type="ECO:0000313" key="6">
    <source>
        <dbReference type="Proteomes" id="UP001589833"/>
    </source>
</evidence>
<dbReference type="EMBL" id="JBHLTR010000017">
    <property type="protein sequence ID" value="MFC0559878.1"/>
    <property type="molecule type" value="Genomic_DNA"/>
</dbReference>
<comment type="similarity">
    <text evidence="4">Belongs to the MqnA/MqnD family. MqnA subfamily.</text>
</comment>
<evidence type="ECO:0000256" key="2">
    <source>
        <dbReference type="ARBA" id="ARBA00022428"/>
    </source>
</evidence>
<dbReference type="InterPro" id="IPR030868">
    <property type="entry name" value="MqnA"/>
</dbReference>
<comment type="catalytic activity">
    <reaction evidence="4">
        <text>chorismate = 3-[(1-carboxyvinyl)-oxy]benzoate + H2O</text>
        <dbReference type="Rhea" id="RHEA:40051"/>
        <dbReference type="ChEBI" id="CHEBI:15377"/>
        <dbReference type="ChEBI" id="CHEBI:29748"/>
        <dbReference type="ChEBI" id="CHEBI:76981"/>
        <dbReference type="EC" id="4.2.1.151"/>
    </reaction>
</comment>
<dbReference type="SUPFAM" id="SSF53850">
    <property type="entry name" value="Periplasmic binding protein-like II"/>
    <property type="match status" value="1"/>
</dbReference>
<comment type="function">
    <text evidence="4">Catalyzes the dehydration of chorismate into 3-[(1-carboxyvinyl)oxy]benzoate, a step in the biosynthesis of menaquinone (MK, vitamin K2).</text>
</comment>
<dbReference type="Pfam" id="PF02621">
    <property type="entry name" value="VitK2_biosynth"/>
    <property type="match status" value="1"/>
</dbReference>
<name>A0ABV6NIA6_9BACI</name>
<dbReference type="PANTHER" id="PTHR37690">
    <property type="entry name" value="CHORISMATE DEHYDRATASE"/>
    <property type="match status" value="1"/>
</dbReference>